<name>I5ARR6_EUBC6</name>
<dbReference type="STRING" id="633697.EubceDRAFT1_0650"/>
<feature type="region of interest" description="Disordered" evidence="1">
    <location>
        <begin position="98"/>
        <end position="178"/>
    </location>
</feature>
<reference evidence="4 5" key="1">
    <citation type="submission" date="2010-08" db="EMBL/GenBank/DDBJ databases">
        <authorList>
            <consortium name="US DOE Joint Genome Institute (JGI-PGF)"/>
            <person name="Lucas S."/>
            <person name="Copeland A."/>
            <person name="Lapidus A."/>
            <person name="Cheng J.-F."/>
            <person name="Bruce D."/>
            <person name="Goodwin L."/>
            <person name="Pitluck S."/>
            <person name="Land M.L."/>
            <person name="Hauser L."/>
            <person name="Chang Y.-J."/>
            <person name="Anderson I.J."/>
            <person name="Johnson E."/>
            <person name="Mulhopadhyay B."/>
            <person name="Kyrpides N."/>
            <person name="Woyke T.J."/>
        </authorList>
    </citation>
    <scope>NUCLEOTIDE SEQUENCE [LARGE SCALE GENOMIC DNA]</scope>
    <source>
        <strain evidence="4 5">6</strain>
    </source>
</reference>
<feature type="compositionally biased region" description="Low complexity" evidence="1">
    <location>
        <begin position="143"/>
        <end position="153"/>
    </location>
</feature>
<dbReference type="EMBL" id="CM001487">
    <property type="protein sequence ID" value="EIM56489.1"/>
    <property type="molecule type" value="Genomic_DNA"/>
</dbReference>
<dbReference type="HOGENOM" id="CLU_747516_0_0_9"/>
<dbReference type="Proteomes" id="UP000005753">
    <property type="component" value="Chromosome"/>
</dbReference>
<protein>
    <recommendedName>
        <fullName evidence="3">Peptidase C39-like domain-containing protein</fullName>
    </recommendedName>
</protein>
<reference evidence="4 5" key="2">
    <citation type="submission" date="2012-02" db="EMBL/GenBank/DDBJ databases">
        <title>Improved High-Quality Draft sequence of Eubacterium cellulosolvens 6.</title>
        <authorList>
            <consortium name="US DOE Joint Genome Institute"/>
            <person name="Lucas S."/>
            <person name="Han J."/>
            <person name="Lapidus A."/>
            <person name="Cheng J.-F."/>
            <person name="Goodwin L."/>
            <person name="Pitluck S."/>
            <person name="Peters L."/>
            <person name="Mikhailova N."/>
            <person name="Gu W."/>
            <person name="Detter J.C."/>
            <person name="Han C."/>
            <person name="Tapia R."/>
            <person name="Land M."/>
            <person name="Hauser L."/>
            <person name="Kyrpides N."/>
            <person name="Ivanova N."/>
            <person name="Pagani I."/>
            <person name="Johnson E."/>
            <person name="Mukhopadhyay B."/>
            <person name="Anderson I."/>
            <person name="Woyke T."/>
        </authorList>
    </citation>
    <scope>NUCLEOTIDE SEQUENCE [LARGE SCALE GENOMIC DNA]</scope>
    <source>
        <strain evidence="4 5">6</strain>
    </source>
</reference>
<dbReference type="AlphaFoldDB" id="I5ARR6"/>
<organism evidence="4 5">
    <name type="scientific">Eubacterium cellulosolvens (strain ATCC 43171 / JCM 9499 / 6)</name>
    <name type="common">Cillobacterium cellulosolvens</name>
    <dbReference type="NCBI Taxonomy" id="633697"/>
    <lineage>
        <taxon>Bacteria</taxon>
        <taxon>Bacillati</taxon>
        <taxon>Bacillota</taxon>
        <taxon>Clostridia</taxon>
        <taxon>Eubacteriales</taxon>
        <taxon>Eubacteriaceae</taxon>
        <taxon>Eubacterium</taxon>
    </lineage>
</organism>
<dbReference type="eggNOG" id="COG0768">
    <property type="taxonomic scope" value="Bacteria"/>
</dbReference>
<gene>
    <name evidence="4" type="ORF">EubceDRAFT1_0650</name>
</gene>
<dbReference type="Pfam" id="PF13529">
    <property type="entry name" value="Peptidase_C39_2"/>
    <property type="match status" value="1"/>
</dbReference>
<evidence type="ECO:0000256" key="2">
    <source>
        <dbReference type="SAM" id="Phobius"/>
    </source>
</evidence>
<feature type="compositionally biased region" description="Low complexity" evidence="1">
    <location>
        <begin position="117"/>
        <end position="129"/>
    </location>
</feature>
<keyword evidence="2" id="KW-0812">Transmembrane</keyword>
<accession>I5ARR6</accession>
<feature type="domain" description="Peptidase C39-like" evidence="3">
    <location>
        <begin position="202"/>
        <end position="336"/>
    </location>
</feature>
<feature type="transmembrane region" description="Helical" evidence="2">
    <location>
        <begin position="46"/>
        <end position="64"/>
    </location>
</feature>
<keyword evidence="5" id="KW-1185">Reference proteome</keyword>
<feature type="compositionally biased region" description="Polar residues" evidence="1">
    <location>
        <begin position="107"/>
        <end position="116"/>
    </location>
</feature>
<evidence type="ECO:0000259" key="3">
    <source>
        <dbReference type="Pfam" id="PF13529"/>
    </source>
</evidence>
<keyword evidence="2" id="KW-1133">Transmembrane helix</keyword>
<evidence type="ECO:0000313" key="5">
    <source>
        <dbReference type="Proteomes" id="UP000005753"/>
    </source>
</evidence>
<dbReference type="Gene3D" id="3.90.70.10">
    <property type="entry name" value="Cysteine proteinases"/>
    <property type="match status" value="1"/>
</dbReference>
<evidence type="ECO:0000313" key="4">
    <source>
        <dbReference type="EMBL" id="EIM56489.1"/>
    </source>
</evidence>
<sequence length="370" mass="40063">MNDRLTQDHVSQHDITTKNGRFIRDNHSRLVEQNRRMERERQRSRLATLLLFAMAAILSITPVSNGVKSFLRGVERRSANAVTSSDSSQVPYEVLTANPVNADKNSEPTTEGTILNSSGDRSAAGSAGSQNTSQKKKKKKDTAASGAETGTEASAEDAEKNAPIPLGETTVPTEESTDAASDFAQTANNYLMLHTAMGPMLYYNQADPLWRDYLWGGTDIFHEYGCGPTVCAMIANSFGNSPDQITPIVMAEWAVSDHDFARGSGSYNTLIQNSLNAYGLNVVSRQDSISEDMIRGELQAGHLLVCLMGPGDFTDSGHFIILTSLNEDGTIAVADPVSLDRTKTSYDASLIVSQLDSGRSNGAPIWAVYR</sequence>
<keyword evidence="2" id="KW-0472">Membrane</keyword>
<proteinExistence type="predicted"/>
<dbReference type="InterPro" id="IPR039564">
    <property type="entry name" value="Peptidase_C39-like"/>
</dbReference>
<evidence type="ECO:0000256" key="1">
    <source>
        <dbReference type="SAM" id="MobiDB-lite"/>
    </source>
</evidence>